<organism evidence="4 5">
    <name type="scientific">Acanthosepion pharaonis</name>
    <name type="common">Pharaoh cuttlefish</name>
    <name type="synonym">Sepia pharaonis</name>
    <dbReference type="NCBI Taxonomy" id="158019"/>
    <lineage>
        <taxon>Eukaryota</taxon>
        <taxon>Metazoa</taxon>
        <taxon>Spiralia</taxon>
        <taxon>Lophotrochozoa</taxon>
        <taxon>Mollusca</taxon>
        <taxon>Cephalopoda</taxon>
        <taxon>Coleoidea</taxon>
        <taxon>Decapodiformes</taxon>
        <taxon>Sepiida</taxon>
        <taxon>Sepiina</taxon>
        <taxon>Sepiidae</taxon>
        <taxon>Acanthosepion</taxon>
    </lineage>
</organism>
<evidence type="ECO:0000259" key="3">
    <source>
        <dbReference type="PROSITE" id="PS50158"/>
    </source>
</evidence>
<evidence type="ECO:0000313" key="4">
    <source>
        <dbReference type="EMBL" id="CAE1230027.1"/>
    </source>
</evidence>
<reference evidence="4" key="1">
    <citation type="submission" date="2021-01" db="EMBL/GenBank/DDBJ databases">
        <authorList>
            <person name="Li R."/>
            <person name="Bekaert M."/>
        </authorList>
    </citation>
    <scope>NUCLEOTIDE SEQUENCE</scope>
    <source>
        <strain evidence="4">Farmed</strain>
    </source>
</reference>
<dbReference type="GO" id="GO:0008270">
    <property type="term" value="F:zinc ion binding"/>
    <property type="evidence" value="ECO:0007669"/>
    <property type="project" value="UniProtKB-KW"/>
</dbReference>
<sequence>MQLAEFFTDAIENSFVREDTARAYPTTLTEAFNAAQQSLRLHERLATSREQMWGARGQCDGRYVGPPQNDMERWRYGGTDHHWENHTPQRSWTESCPVPGRPGCWGCGRLGHLVRECPRQEGPYVPEKKPNDNREMRKGHPEGCKGGLKLCVAQPRY</sequence>
<dbReference type="SUPFAM" id="SSF57756">
    <property type="entry name" value="Retrovirus zinc finger-like domains"/>
    <property type="match status" value="1"/>
</dbReference>
<dbReference type="AlphaFoldDB" id="A0A812BHN1"/>
<name>A0A812BHN1_ACAPH</name>
<dbReference type="GO" id="GO:0003676">
    <property type="term" value="F:nucleic acid binding"/>
    <property type="evidence" value="ECO:0007669"/>
    <property type="project" value="InterPro"/>
</dbReference>
<feature type="domain" description="CCHC-type" evidence="3">
    <location>
        <begin position="104"/>
        <end position="119"/>
    </location>
</feature>
<dbReference type="PROSITE" id="PS50158">
    <property type="entry name" value="ZF_CCHC"/>
    <property type="match status" value="1"/>
</dbReference>
<dbReference type="InterPro" id="IPR001878">
    <property type="entry name" value="Znf_CCHC"/>
</dbReference>
<proteinExistence type="predicted"/>
<protein>
    <recommendedName>
        <fullName evidence="3">CCHC-type domain-containing protein</fullName>
    </recommendedName>
</protein>
<evidence type="ECO:0000313" key="5">
    <source>
        <dbReference type="Proteomes" id="UP000597762"/>
    </source>
</evidence>
<feature type="compositionally biased region" description="Basic and acidic residues" evidence="2">
    <location>
        <begin position="126"/>
        <end position="143"/>
    </location>
</feature>
<dbReference type="SMART" id="SM00343">
    <property type="entry name" value="ZnF_C2HC"/>
    <property type="match status" value="1"/>
</dbReference>
<keyword evidence="1" id="KW-0863">Zinc-finger</keyword>
<evidence type="ECO:0000256" key="1">
    <source>
        <dbReference type="PROSITE-ProRule" id="PRU00047"/>
    </source>
</evidence>
<accession>A0A812BHN1</accession>
<feature type="region of interest" description="Disordered" evidence="2">
    <location>
        <begin position="120"/>
        <end position="143"/>
    </location>
</feature>
<keyword evidence="1" id="KW-0479">Metal-binding</keyword>
<keyword evidence="1" id="KW-0862">Zinc</keyword>
<gene>
    <name evidence="4" type="ORF">SPHA_17545</name>
</gene>
<dbReference type="Gene3D" id="4.10.60.10">
    <property type="entry name" value="Zinc finger, CCHC-type"/>
    <property type="match status" value="1"/>
</dbReference>
<comment type="caution">
    <text evidence="4">The sequence shown here is derived from an EMBL/GenBank/DDBJ whole genome shotgun (WGS) entry which is preliminary data.</text>
</comment>
<evidence type="ECO:0000256" key="2">
    <source>
        <dbReference type="SAM" id="MobiDB-lite"/>
    </source>
</evidence>
<dbReference type="Proteomes" id="UP000597762">
    <property type="component" value="Unassembled WGS sequence"/>
</dbReference>
<dbReference type="Pfam" id="PF00098">
    <property type="entry name" value="zf-CCHC"/>
    <property type="match status" value="1"/>
</dbReference>
<dbReference type="EMBL" id="CAHIKZ030000627">
    <property type="protein sequence ID" value="CAE1230027.1"/>
    <property type="molecule type" value="Genomic_DNA"/>
</dbReference>
<keyword evidence="5" id="KW-1185">Reference proteome</keyword>
<dbReference type="InterPro" id="IPR036875">
    <property type="entry name" value="Znf_CCHC_sf"/>
</dbReference>